<reference evidence="8" key="1">
    <citation type="submission" date="2022-08" db="EMBL/GenBank/DDBJ databases">
        <title>Genome sequencing of akame (Lates japonicus).</title>
        <authorList>
            <person name="Hashiguchi Y."/>
            <person name="Takahashi H."/>
        </authorList>
    </citation>
    <scope>NUCLEOTIDE SEQUENCE</scope>
    <source>
        <strain evidence="8">Kochi</strain>
    </source>
</reference>
<keyword evidence="2 5" id="KW-0805">Transcription regulation</keyword>
<evidence type="ECO:0000313" key="9">
    <source>
        <dbReference type="Proteomes" id="UP001279410"/>
    </source>
</evidence>
<dbReference type="GO" id="GO:0090575">
    <property type="term" value="C:RNA polymerase II transcription regulator complex"/>
    <property type="evidence" value="ECO:0007669"/>
    <property type="project" value="TreeGrafter"/>
</dbReference>
<name>A0AAD3MQB0_LATJO</name>
<feature type="non-terminal residue" evidence="8">
    <location>
        <position position="1"/>
    </location>
</feature>
<dbReference type="SMART" id="SM01372">
    <property type="entry name" value="E2F_TDP"/>
    <property type="match status" value="1"/>
</dbReference>
<keyword evidence="4 5" id="KW-0804">Transcription</keyword>
<evidence type="ECO:0000259" key="7">
    <source>
        <dbReference type="SMART" id="SM01372"/>
    </source>
</evidence>
<keyword evidence="5" id="KW-0539">Nucleus</keyword>
<comment type="caution">
    <text evidence="8">The sequence shown here is derived from an EMBL/GenBank/DDBJ whole genome shotgun (WGS) entry which is preliminary data.</text>
</comment>
<accession>A0AAD3MQB0</accession>
<dbReference type="Proteomes" id="UP001279410">
    <property type="component" value="Unassembled WGS sequence"/>
</dbReference>
<dbReference type="PANTHER" id="PTHR12081">
    <property type="entry name" value="TRANSCRIPTION FACTOR E2F"/>
    <property type="match status" value="1"/>
</dbReference>
<evidence type="ECO:0000256" key="3">
    <source>
        <dbReference type="ARBA" id="ARBA00023125"/>
    </source>
</evidence>
<comment type="subcellular location">
    <subcellularLocation>
        <location evidence="5">Nucleus</location>
    </subcellularLocation>
</comment>
<proteinExistence type="inferred from homology"/>
<dbReference type="PANTHER" id="PTHR12081:SF18">
    <property type="entry name" value="TRANSCRIPTION FACTOR E2F2-RELATED"/>
    <property type="match status" value="1"/>
</dbReference>
<evidence type="ECO:0000256" key="6">
    <source>
        <dbReference type="SAM" id="MobiDB-lite"/>
    </source>
</evidence>
<dbReference type="InterPro" id="IPR036390">
    <property type="entry name" value="WH_DNA-bd_sf"/>
</dbReference>
<dbReference type="InterPro" id="IPR003316">
    <property type="entry name" value="E2F_WHTH_DNA-bd_dom"/>
</dbReference>
<evidence type="ECO:0000313" key="8">
    <source>
        <dbReference type="EMBL" id="GLD57971.1"/>
    </source>
</evidence>
<evidence type="ECO:0000256" key="4">
    <source>
        <dbReference type="ARBA" id="ARBA00023163"/>
    </source>
</evidence>
<dbReference type="GO" id="GO:0000981">
    <property type="term" value="F:DNA-binding transcription factor activity, RNA polymerase II-specific"/>
    <property type="evidence" value="ECO:0007669"/>
    <property type="project" value="TreeGrafter"/>
</dbReference>
<dbReference type="Pfam" id="PF02319">
    <property type="entry name" value="WHD_E2F_TDP"/>
    <property type="match status" value="1"/>
</dbReference>
<dbReference type="AlphaFoldDB" id="A0AAD3MQB0"/>
<dbReference type="InterPro" id="IPR036388">
    <property type="entry name" value="WH-like_DNA-bd_sf"/>
</dbReference>
<dbReference type="EMBL" id="BRZM01000031">
    <property type="protein sequence ID" value="GLD57971.1"/>
    <property type="molecule type" value="Genomic_DNA"/>
</dbReference>
<organism evidence="8 9">
    <name type="scientific">Lates japonicus</name>
    <name type="common">Japanese lates</name>
    <dbReference type="NCBI Taxonomy" id="270547"/>
    <lineage>
        <taxon>Eukaryota</taxon>
        <taxon>Metazoa</taxon>
        <taxon>Chordata</taxon>
        <taxon>Craniata</taxon>
        <taxon>Vertebrata</taxon>
        <taxon>Euteleostomi</taxon>
        <taxon>Actinopterygii</taxon>
        <taxon>Neopterygii</taxon>
        <taxon>Teleostei</taxon>
        <taxon>Neoteleostei</taxon>
        <taxon>Acanthomorphata</taxon>
        <taxon>Carangaria</taxon>
        <taxon>Carangaria incertae sedis</taxon>
        <taxon>Centropomidae</taxon>
        <taxon>Lates</taxon>
    </lineage>
</organism>
<dbReference type="InterPro" id="IPR015633">
    <property type="entry name" value="E2F"/>
</dbReference>
<dbReference type="GO" id="GO:0000978">
    <property type="term" value="F:RNA polymerase II cis-regulatory region sequence-specific DNA binding"/>
    <property type="evidence" value="ECO:0007669"/>
    <property type="project" value="InterPro"/>
</dbReference>
<keyword evidence="3 5" id="KW-0238">DNA-binding</keyword>
<keyword evidence="9" id="KW-1185">Reference proteome</keyword>
<feature type="domain" description="E2F/DP family winged-helix DNA-binding" evidence="7">
    <location>
        <begin position="145"/>
        <end position="208"/>
    </location>
</feature>
<dbReference type="Gene3D" id="1.10.10.10">
    <property type="entry name" value="Winged helix-like DNA-binding domain superfamily/Winged helix DNA-binding domain"/>
    <property type="match status" value="1"/>
</dbReference>
<sequence>MRKGLFSVPEDSVYNNAAVPRIAPAGGPSALPEQVRFAEPTDRLAFATPPGPATSGSWQKPEVSHSASSEHTLAHFSLRVHSCVHFPYFCGNTQSKRRLELEVSYSQDPQDGGRPAKAMSSLFHTEDASPAPHPITYTSTLKRSRDDTSLSFLTRRFAELLSRSADGVLDLNVVSQELSAPKRRVYDVTNVLEGIQLIKKKSKNNIQW</sequence>
<comment type="similarity">
    <text evidence="1 5">Belongs to the E2F/DP family.</text>
</comment>
<evidence type="ECO:0000256" key="5">
    <source>
        <dbReference type="RuleBase" id="RU003796"/>
    </source>
</evidence>
<gene>
    <name evidence="8" type="ORF">AKAME5_001013200</name>
</gene>
<protein>
    <submittedName>
        <fullName evidence="8">Transcription factor E2F3 isoform X1</fullName>
    </submittedName>
</protein>
<evidence type="ECO:0000256" key="1">
    <source>
        <dbReference type="ARBA" id="ARBA00010940"/>
    </source>
</evidence>
<feature type="region of interest" description="Disordered" evidence="6">
    <location>
        <begin position="44"/>
        <end position="66"/>
    </location>
</feature>
<evidence type="ECO:0000256" key="2">
    <source>
        <dbReference type="ARBA" id="ARBA00023015"/>
    </source>
</evidence>
<dbReference type="FunFam" id="1.10.10.10:FF:000008">
    <property type="entry name" value="E2F transcription factor 1"/>
    <property type="match status" value="1"/>
</dbReference>
<dbReference type="SUPFAM" id="SSF46785">
    <property type="entry name" value="Winged helix' DNA-binding domain"/>
    <property type="match status" value="1"/>
</dbReference>